<name>A0A4R8XQE3_9MICO</name>
<dbReference type="Proteomes" id="UP000298433">
    <property type="component" value="Unassembled WGS sequence"/>
</dbReference>
<gene>
    <name evidence="2" type="ORF">E3T23_07225</name>
</gene>
<feature type="region of interest" description="Disordered" evidence="1">
    <location>
        <begin position="26"/>
        <end position="54"/>
    </location>
</feature>
<keyword evidence="3" id="KW-1185">Reference proteome</keyword>
<proteinExistence type="predicted"/>
<dbReference type="InterPro" id="IPR025447">
    <property type="entry name" value="DUF4192"/>
</dbReference>
<dbReference type="OrthoDB" id="4954868at2"/>
<comment type="caution">
    <text evidence="2">The sequence shown here is derived from an EMBL/GenBank/DDBJ whole genome shotgun (WGS) entry which is preliminary data.</text>
</comment>
<evidence type="ECO:0000313" key="2">
    <source>
        <dbReference type="EMBL" id="TFC81261.1"/>
    </source>
</evidence>
<evidence type="ECO:0000313" key="3">
    <source>
        <dbReference type="Proteomes" id="UP000298433"/>
    </source>
</evidence>
<organism evidence="2 3">
    <name type="scientific">Cryobacterium cheniae</name>
    <dbReference type="NCBI Taxonomy" id="1259262"/>
    <lineage>
        <taxon>Bacteria</taxon>
        <taxon>Bacillati</taxon>
        <taxon>Actinomycetota</taxon>
        <taxon>Actinomycetes</taxon>
        <taxon>Micrococcales</taxon>
        <taxon>Microbacteriaceae</taxon>
        <taxon>Cryobacterium</taxon>
    </lineage>
</organism>
<sequence length="454" mass="48586">MPSVNLVLVGVVRSSTGRIRLIPEYVPRPPQNVNPPSRTPTLTGAGGGNDTGEGGLMNRTIVKTREAHDFLALVPQLVGFLPEKSLVLVAFRGNRTCGAMRFNLPEPGAPEKVLKRIATTLVGTICKIPDVDALVPVVYSDETIAGIVGLPQERFVEVLCARARLSGFLLRDALCVAPDGWGSYFDPGCPAAGYPLSAIAASEVNRAIPDAVRRDLATLSSRADLPAVDPSMKERLGRRLARYQRLGAGADTVPELLELAGDILDPVVAAEAALGFDAQNLGVDDAAALLFLVQGPACRDQMMLQFAFGETVGRNTHALNLRYAILQRATGRSLDDIIGEEQSEGHHGPHSRATSDLLLGLCRERPDPDRIEQAIRLLKVLVALAPRKARPAPLCMLAWLSWAMGRGSVAGIFVDQALAIDRHYGMAELLSTVFGSGHLPDWAFAVPPDETANA</sequence>
<feature type="compositionally biased region" description="Gly residues" evidence="1">
    <location>
        <begin position="44"/>
        <end position="54"/>
    </location>
</feature>
<dbReference type="EMBL" id="SOGN01000035">
    <property type="protein sequence ID" value="TFC81261.1"/>
    <property type="molecule type" value="Genomic_DNA"/>
</dbReference>
<dbReference type="AlphaFoldDB" id="A0A4R8XQE3"/>
<reference evidence="2 3" key="1">
    <citation type="submission" date="2019-03" db="EMBL/GenBank/DDBJ databases">
        <title>Genomics of glacier-inhabiting Cryobacterium strains.</title>
        <authorList>
            <person name="Liu Q."/>
            <person name="Xin Y.-H."/>
        </authorList>
    </citation>
    <scope>NUCLEOTIDE SEQUENCE [LARGE SCALE GENOMIC DNA]</scope>
    <source>
        <strain evidence="2 3">TMT2-48-2</strain>
    </source>
</reference>
<evidence type="ECO:0000256" key="1">
    <source>
        <dbReference type="SAM" id="MobiDB-lite"/>
    </source>
</evidence>
<accession>A0A4R8XQE3</accession>
<dbReference type="Pfam" id="PF13830">
    <property type="entry name" value="DUF4192"/>
    <property type="match status" value="2"/>
</dbReference>
<protein>
    <submittedName>
        <fullName evidence="2">DUF4192 domain-containing protein</fullName>
    </submittedName>
</protein>